<dbReference type="OrthoDB" id="6375801at2759"/>
<dbReference type="InterPro" id="IPR013087">
    <property type="entry name" value="Znf_C2H2_type"/>
</dbReference>
<dbReference type="Proteomes" id="UP000008068">
    <property type="component" value="Unassembled WGS sequence"/>
</dbReference>
<feature type="region of interest" description="Disordered" evidence="1">
    <location>
        <begin position="1014"/>
        <end position="1051"/>
    </location>
</feature>
<dbReference type="OMA" id="ENSACTE"/>
<feature type="domain" description="C2H2-type" evidence="2">
    <location>
        <begin position="862"/>
        <end position="886"/>
    </location>
</feature>
<dbReference type="PANTHER" id="PTHR33845:SF1">
    <property type="entry name" value="C2H2-TYPE DOMAIN-CONTAINING PROTEIN"/>
    <property type="match status" value="1"/>
</dbReference>
<name>G0NYT7_CAEBE</name>
<sequence>MSDFFHTPLNPLTGEDNATALLICRGTGICDLDFNKPEVVMKWKDVELCEKHAKELLLNWEDSSSYLHKHVYRRTIKAVKQIACSIPESVLGVPYPSRSVVLHHTLTIQEADLIMKQKGILVHPGIPLCHTHKQFLEELKNSAPADVRSKPTVNYADADIDMDLCDDDPLYVPSETATVSPAASHLQQFALAVGVGLSCSSRKSYSDLKDRCKQNKAVAIRKLINVMIDVIAPQDKNDLESRIFKNKFSSTKAEGSEENFNELMNLISSYYQTSFDRKSKLTVLSLVADVLPFSTVEKFIPGLSRYLYGEARKFSRRNRDSEMPEEKPKIKENYNRKAVESFIGFITSPDVMIGLPFGVKKVKLSDGSKVEIPNTIRQQSSSEIFEMYNNLMEAFDGLHSIIDSWIENGVIDLEVSKELKTELYEAAQYLRTDFRLHVKKFSRVADHCATYALSDPINDKMALSCTDGAHRHDHDYTCQRCERVDAVLSQTKSYAELLLKEAEGVDTTDVDMELKKKQLVSDYQEHVALIDKYTDHVYEMKKHLLRASVANQERESIISSLEDNEVLITIDFAQKFLPKWHREKQSDYFGKKGLSYHVSHITARIGEKYAQHSFVHIYDGEVQQNSELVVLTLSHIVQELKKVGITAVSFRSDNAGAYHCASTIASLHWLMEEFGVAVKSYSFSEAQNGKSSSDRDAARVKQKAARYVASGNDITTSKQFFEAIKSGKPLNGVSVYHGSVTPDIDADATWPGISSLNYFTVEEGGIRGHKYFGLGEGVFVSKDKLQSLNGTFEFEGAGFLASGIVSIDVERDAVRNGQETKFWYYSPRKCENSACTEQAEQASTDPEEPSDVPVNPKAIFSCPEPGCSASYLRHSNLEKHTLRGVHNFLPEKMTMLDYSLDLFARGLENINQIRSSVLNSVADTLSNLMEATEETVLQLGWALPKKQSRKPYPEDVKKFLIECFEEGLKKKKLNPVTIGKMMAEAKKADGTKRFSVEQRMDVKQIAGFLSREARKRRTGNARVKRDENDNQTAPVEDNEYDGPPDGTHPDADWIEFMDEVQFWTEWDEFLTAIYEHPDPIFNYEQ</sequence>
<dbReference type="AlphaFoldDB" id="G0NYT7"/>
<dbReference type="HOGENOM" id="CLU_003061_0_0_1"/>
<dbReference type="PANTHER" id="PTHR33845">
    <property type="entry name" value="C2H2-TYPE DOMAIN-CONTAINING PROTEIN"/>
    <property type="match status" value="1"/>
</dbReference>
<dbReference type="STRING" id="135651.G0NYT7"/>
<dbReference type="eggNOG" id="ENOG502QS0X">
    <property type="taxonomic scope" value="Eukaryota"/>
</dbReference>
<keyword evidence="4" id="KW-1185">Reference proteome</keyword>
<evidence type="ECO:0000256" key="1">
    <source>
        <dbReference type="SAM" id="MobiDB-lite"/>
    </source>
</evidence>
<evidence type="ECO:0000259" key="2">
    <source>
        <dbReference type="PROSITE" id="PS00028"/>
    </source>
</evidence>
<dbReference type="EMBL" id="GL379984">
    <property type="protein sequence ID" value="EGT40198.1"/>
    <property type="molecule type" value="Genomic_DNA"/>
</dbReference>
<protein>
    <recommendedName>
        <fullName evidence="2">C2H2-type domain-containing protein</fullName>
    </recommendedName>
</protein>
<evidence type="ECO:0000313" key="4">
    <source>
        <dbReference type="Proteomes" id="UP000008068"/>
    </source>
</evidence>
<proteinExistence type="predicted"/>
<reference evidence="4" key="1">
    <citation type="submission" date="2011-07" db="EMBL/GenBank/DDBJ databases">
        <authorList>
            <consortium name="Caenorhabditis brenneri Sequencing and Analysis Consortium"/>
            <person name="Wilson R.K."/>
        </authorList>
    </citation>
    <scope>NUCLEOTIDE SEQUENCE [LARGE SCALE GENOMIC DNA]</scope>
    <source>
        <strain evidence="4">PB2801</strain>
    </source>
</reference>
<accession>G0NYT7</accession>
<dbReference type="PROSITE" id="PS00028">
    <property type="entry name" value="ZINC_FINGER_C2H2_1"/>
    <property type="match status" value="1"/>
</dbReference>
<organism evidence="4">
    <name type="scientific">Caenorhabditis brenneri</name>
    <name type="common">Nematode worm</name>
    <dbReference type="NCBI Taxonomy" id="135651"/>
    <lineage>
        <taxon>Eukaryota</taxon>
        <taxon>Metazoa</taxon>
        <taxon>Ecdysozoa</taxon>
        <taxon>Nematoda</taxon>
        <taxon>Chromadorea</taxon>
        <taxon>Rhabditida</taxon>
        <taxon>Rhabditina</taxon>
        <taxon>Rhabditomorpha</taxon>
        <taxon>Rhabditoidea</taxon>
        <taxon>Rhabditidae</taxon>
        <taxon>Peloderinae</taxon>
        <taxon>Caenorhabditis</taxon>
    </lineage>
</organism>
<dbReference type="InParanoid" id="G0NYT7"/>
<gene>
    <name evidence="3" type="ORF">CAEBREN_09129</name>
</gene>
<evidence type="ECO:0000313" key="3">
    <source>
        <dbReference type="EMBL" id="EGT40198.1"/>
    </source>
</evidence>